<dbReference type="SMART" id="SM00612">
    <property type="entry name" value="Kelch"/>
    <property type="match status" value="6"/>
</dbReference>
<dbReference type="Proteomes" id="UP001611383">
    <property type="component" value="Chromosome"/>
</dbReference>
<dbReference type="SUPFAM" id="SSF117281">
    <property type="entry name" value="Kelch motif"/>
    <property type="match status" value="2"/>
</dbReference>
<dbReference type="InterPro" id="IPR037293">
    <property type="entry name" value="Gal_Oxidase_central_sf"/>
</dbReference>
<dbReference type="InterPro" id="IPR013783">
    <property type="entry name" value="Ig-like_fold"/>
</dbReference>
<dbReference type="PROSITE" id="PS51257">
    <property type="entry name" value="PROKAR_LIPOPROTEIN"/>
    <property type="match status" value="1"/>
</dbReference>
<dbReference type="EMBL" id="CP043494">
    <property type="protein sequence ID" value="WNG50741.1"/>
    <property type="molecule type" value="Genomic_DNA"/>
</dbReference>
<sequence length="950" mass="98525">MTNKRMNRGALRGGTLALALALAGCGEVHSEASEVSVQRTESLEGRCEVKPPFTPSFEPELEWEWTGSTVLPTHNQVMMTPAVVDVSGDGVPDVIFNTFAGGAYSADGVLRAISGADGHDLWTVTDTRYQVRGAASIAAGDIDGDGKVELCTVPETGVGVICFEHDGTFKFRTTGSNNNWGGPSLADLDGDGTVEILNGNAVYSNTGVLKWTGSDGTGGASQGPLSFAADIDQDGKLEVVNGRAVYRHDGTLKCSNPAIGHGLAGVGNFDGDIYGEIAIVWSGRVTLMDDNCQLLWTTLIPGGGNGGAPNIADFDNDGQAEIGVAGANAYSVFESNGAVKWSKATRDHSSNVTGSSTFDFEGDGKAEVVYGDEIRLRIYDGATGAVRFEVPHSSGTTYENPVIVDVDGDDNAEIVMIANNYHGYDKFTGIRVFRDKKDGWVNTRRIWNQHAYSVTHVNDDGTIPAHPATNWLTPGLNTFRSNSQGVGSTSPFAASDLQVVSAPASSCNSETLTLTLTARVRNDGAAAASAGLKVAFYRGNPALGGTLLGVATVPSVIPAGGEANAVLKLATAPGGTAEVWAVADDDGTGTGREVECREDNNAASSTVSLVCESAPTGGWTLTGSLALPRMLHTANLLDDGRVLVAGGFNVTSELYDPVTGTWSATGNTLAPHRGHTATKLLDGRVLIAGGGQCPLTNATAELYVPALGKWRPAGQLNQQRFHHAAVLLPNGKVLVMGGNDSEHNGGVLASAELYDPATGTWSFSGSLGTARSHHTATLLPDGRVLIAGGIDGSGNLLASAELYDPATGTFSSVEAMGHGRGFHTATLLPTGRVLVAGGAGIEPGLSVSAELYDPATGTWSATGGMTTPRGRHTANLLPDGRVLVAGGYHEATGILTSSELYDPVTGTWSDTWFMNVDRYGHTATLLGNGTVLAVGGASNHDPSSAEYYTP</sequence>
<dbReference type="RefSeq" id="WP_395810193.1">
    <property type="nucleotide sequence ID" value="NZ_CP043494.1"/>
</dbReference>
<dbReference type="PANTHER" id="PTHR46344:SF27">
    <property type="entry name" value="KELCH REPEAT SUPERFAMILY PROTEIN"/>
    <property type="match status" value="1"/>
</dbReference>
<keyword evidence="1" id="KW-0880">Kelch repeat</keyword>
<protein>
    <recommendedName>
        <fullName evidence="6">CARDB domain-containing protein</fullName>
    </recommendedName>
</protein>
<name>A0ABY9X5S9_9BACT</name>
<dbReference type="Gene3D" id="2.130.10.80">
    <property type="entry name" value="Galactose oxidase/kelch, beta-propeller"/>
    <property type="match status" value="3"/>
</dbReference>
<keyword evidence="2" id="KW-0732">Signal</keyword>
<dbReference type="InterPro" id="IPR013517">
    <property type="entry name" value="FG-GAP"/>
</dbReference>
<proteinExistence type="predicted"/>
<dbReference type="Gene3D" id="2.120.10.80">
    <property type="entry name" value="Kelch-type beta propeller"/>
    <property type="match status" value="1"/>
</dbReference>
<evidence type="ECO:0000256" key="3">
    <source>
        <dbReference type="ARBA" id="ARBA00022737"/>
    </source>
</evidence>
<dbReference type="InterPro" id="IPR028994">
    <property type="entry name" value="Integrin_alpha_N"/>
</dbReference>
<keyword evidence="3" id="KW-0677">Repeat</keyword>
<reference evidence="4 5" key="1">
    <citation type="submission" date="2019-08" db="EMBL/GenBank/DDBJ databases">
        <title>Archangium and Cystobacter genomes.</title>
        <authorList>
            <person name="Chen I.-C.K."/>
            <person name="Wielgoss S."/>
        </authorList>
    </citation>
    <scope>NUCLEOTIDE SEQUENCE [LARGE SCALE GENOMIC DNA]</scope>
    <source>
        <strain evidence="4 5">Cbm 6</strain>
    </source>
</reference>
<dbReference type="Gene3D" id="2.60.40.10">
    <property type="entry name" value="Immunoglobulins"/>
    <property type="match status" value="1"/>
</dbReference>
<dbReference type="Pfam" id="PF24681">
    <property type="entry name" value="Kelch_KLHDC2_KLHL20_DRC7"/>
    <property type="match status" value="1"/>
</dbReference>
<evidence type="ECO:0000313" key="4">
    <source>
        <dbReference type="EMBL" id="WNG50741.1"/>
    </source>
</evidence>
<dbReference type="Pfam" id="PF13517">
    <property type="entry name" value="FG-GAP_3"/>
    <property type="match status" value="2"/>
</dbReference>
<evidence type="ECO:0000256" key="1">
    <source>
        <dbReference type="ARBA" id="ARBA00022441"/>
    </source>
</evidence>
<dbReference type="InterPro" id="IPR015915">
    <property type="entry name" value="Kelch-typ_b-propeller"/>
</dbReference>
<organism evidence="4 5">
    <name type="scientific">Archangium minus</name>
    <dbReference type="NCBI Taxonomy" id="83450"/>
    <lineage>
        <taxon>Bacteria</taxon>
        <taxon>Pseudomonadati</taxon>
        <taxon>Myxococcota</taxon>
        <taxon>Myxococcia</taxon>
        <taxon>Myxococcales</taxon>
        <taxon>Cystobacterineae</taxon>
        <taxon>Archangiaceae</taxon>
        <taxon>Archangium</taxon>
    </lineage>
</organism>
<keyword evidence="5" id="KW-1185">Reference proteome</keyword>
<dbReference type="InterPro" id="IPR006652">
    <property type="entry name" value="Kelch_1"/>
</dbReference>
<gene>
    <name evidence="4" type="ORF">F0U60_46400</name>
</gene>
<evidence type="ECO:0008006" key="6">
    <source>
        <dbReference type="Google" id="ProtNLM"/>
    </source>
</evidence>
<dbReference type="SUPFAM" id="SSF69318">
    <property type="entry name" value="Integrin alpha N-terminal domain"/>
    <property type="match status" value="2"/>
</dbReference>
<evidence type="ECO:0000256" key="2">
    <source>
        <dbReference type="ARBA" id="ARBA00022729"/>
    </source>
</evidence>
<evidence type="ECO:0000313" key="5">
    <source>
        <dbReference type="Proteomes" id="UP001611383"/>
    </source>
</evidence>
<dbReference type="PANTHER" id="PTHR46344">
    <property type="entry name" value="OS02G0202900 PROTEIN"/>
    <property type="match status" value="1"/>
</dbReference>
<accession>A0ABY9X5S9</accession>